<name>B3PLM0_CELJU</name>
<dbReference type="SUPFAM" id="SSF52172">
    <property type="entry name" value="CheY-like"/>
    <property type="match status" value="1"/>
</dbReference>
<dbReference type="Gene3D" id="3.60.40.10">
    <property type="entry name" value="PPM-type phosphatase domain"/>
    <property type="match status" value="1"/>
</dbReference>
<dbReference type="InterPro" id="IPR011006">
    <property type="entry name" value="CheY-like_superfamily"/>
</dbReference>
<feature type="modified residue" description="4-aspartylphosphate" evidence="2">
    <location>
        <position position="63"/>
    </location>
</feature>
<sequence>MPGAMQDIQHPQRVLIVDDDEILNGLFCEYLGARGLSTLCALSLAEAKNCLRTAVDIDLILLDYQLGDGCGLDLLTDPEYQHLFGELPVIMISVRDDHEFLESCFALGAADYIIKPVNLSLLALKVSALIRNRALQRLIRQQNTELAGFKLNAEREEAVAKYTYEHLVRQNRASIDGVSIQIHPSTTFSGDIALARFSPRGDLYFLLADATGHGLAAAMTIMPVVAIFNTMVARGFHLETIVAEMNRKLVRDTPVDRFVAALVIQIHRERHEVCVWNGGIPAALWIDQGRVLHEFPSNHMALGILDEPVFDAGVSRCPTPASGEILVFTDGLLEAKSPVGDAFSLARVHEVIAQQPANLLQQLMASLQAHVTHTHYEDDVSLCLLSPSIIAQHFSQRIGLRPLDAELQLPTAAIEWSLRLGGQELQQLDLPPLCMSLFQGLRVPFAVREYLFLVISEVVAFALDQGVLMLDSNRKNTPAGVVDYFTDWQKRLALLGHEDYLQLSMAWQPGHGIHKPVNQFQVTVKWQVSAPSFAIFNTPDRQQLGTDPALLLVKQLVDELYLDEAQSCLRAVMYVNQSIPL</sequence>
<dbReference type="GO" id="GO:0000160">
    <property type="term" value="P:phosphorelay signal transduction system"/>
    <property type="evidence" value="ECO:0007669"/>
    <property type="project" value="InterPro"/>
</dbReference>
<dbReference type="Pfam" id="PF00072">
    <property type="entry name" value="Response_reg"/>
    <property type="match status" value="1"/>
</dbReference>
<protein>
    <submittedName>
        <fullName evidence="4">Putative response regulator</fullName>
    </submittedName>
</protein>
<reference evidence="4 5" key="1">
    <citation type="journal article" date="2008" name="J. Bacteriol.">
        <title>Insights into plant cell wall degradation from the genome sequence of the soil bacterium Cellvibrio japonicus.</title>
        <authorList>
            <person name="Deboy R.T."/>
            <person name="Mongodin E.F."/>
            <person name="Fouts D.E."/>
            <person name="Tailford L.E."/>
            <person name="Khouri H."/>
            <person name="Emerson J.B."/>
            <person name="Mohamoud Y."/>
            <person name="Watkins K."/>
            <person name="Henrissat B."/>
            <person name="Gilbert H.J."/>
            <person name="Nelson K.E."/>
        </authorList>
    </citation>
    <scope>NUCLEOTIDE SEQUENCE [LARGE SCALE GENOMIC DNA]</scope>
    <source>
        <strain evidence="4 5">Ueda107</strain>
    </source>
</reference>
<dbReference type="PANTHER" id="PTHR43156:SF2">
    <property type="entry name" value="STAGE II SPORULATION PROTEIN E"/>
    <property type="match status" value="1"/>
</dbReference>
<dbReference type="InterPro" id="IPR001789">
    <property type="entry name" value="Sig_transdc_resp-reg_receiver"/>
</dbReference>
<dbReference type="AlphaFoldDB" id="B3PLM0"/>
<dbReference type="CDD" id="cd00156">
    <property type="entry name" value="REC"/>
    <property type="match status" value="1"/>
</dbReference>
<keyword evidence="5" id="KW-1185">Reference proteome</keyword>
<accession>B3PLM0</accession>
<organism evidence="4 5">
    <name type="scientific">Cellvibrio japonicus (strain Ueda107)</name>
    <name type="common">Pseudomonas fluorescens subsp. cellulosa</name>
    <dbReference type="NCBI Taxonomy" id="498211"/>
    <lineage>
        <taxon>Bacteria</taxon>
        <taxon>Pseudomonadati</taxon>
        <taxon>Pseudomonadota</taxon>
        <taxon>Gammaproteobacteria</taxon>
        <taxon>Cellvibrionales</taxon>
        <taxon>Cellvibrionaceae</taxon>
        <taxon>Cellvibrio</taxon>
    </lineage>
</organism>
<dbReference type="KEGG" id="cja:CJA_2640"/>
<dbReference type="InterPro" id="IPR052016">
    <property type="entry name" value="Bact_Sigma-Reg"/>
</dbReference>
<evidence type="ECO:0000313" key="4">
    <source>
        <dbReference type="EMBL" id="ACE84276.1"/>
    </source>
</evidence>
<evidence type="ECO:0000313" key="5">
    <source>
        <dbReference type="Proteomes" id="UP000001036"/>
    </source>
</evidence>
<dbReference type="PANTHER" id="PTHR43156">
    <property type="entry name" value="STAGE II SPORULATION PROTEIN E-RELATED"/>
    <property type="match status" value="1"/>
</dbReference>
<dbReference type="PROSITE" id="PS50110">
    <property type="entry name" value="RESPONSE_REGULATORY"/>
    <property type="match status" value="1"/>
</dbReference>
<dbReference type="STRING" id="498211.CJA_2640"/>
<gene>
    <name evidence="4" type="ordered locus">CJA_2640</name>
</gene>
<dbReference type="EMBL" id="CP000934">
    <property type="protein sequence ID" value="ACE84276.1"/>
    <property type="molecule type" value="Genomic_DNA"/>
</dbReference>
<dbReference type="Proteomes" id="UP000001036">
    <property type="component" value="Chromosome"/>
</dbReference>
<dbReference type="InterPro" id="IPR036457">
    <property type="entry name" value="PPM-type-like_dom_sf"/>
</dbReference>
<keyword evidence="2" id="KW-0597">Phosphoprotein</keyword>
<proteinExistence type="predicted"/>
<dbReference type="SMART" id="SM00448">
    <property type="entry name" value="REC"/>
    <property type="match status" value="1"/>
</dbReference>
<dbReference type="GO" id="GO:0016791">
    <property type="term" value="F:phosphatase activity"/>
    <property type="evidence" value="ECO:0007669"/>
    <property type="project" value="TreeGrafter"/>
</dbReference>
<dbReference type="SMART" id="SM00331">
    <property type="entry name" value="PP2C_SIG"/>
    <property type="match status" value="1"/>
</dbReference>
<dbReference type="InterPro" id="IPR001932">
    <property type="entry name" value="PPM-type_phosphatase-like_dom"/>
</dbReference>
<dbReference type="HOGENOM" id="CLU_000445_43_7_6"/>
<dbReference type="Gene3D" id="3.40.50.2300">
    <property type="match status" value="1"/>
</dbReference>
<feature type="domain" description="Response regulatory" evidence="3">
    <location>
        <begin position="13"/>
        <end position="130"/>
    </location>
</feature>
<dbReference type="eggNOG" id="COG2208">
    <property type="taxonomic scope" value="Bacteria"/>
</dbReference>
<evidence type="ECO:0000256" key="1">
    <source>
        <dbReference type="ARBA" id="ARBA00022801"/>
    </source>
</evidence>
<dbReference type="eggNOG" id="COG0745">
    <property type="taxonomic scope" value="Bacteria"/>
</dbReference>
<evidence type="ECO:0000256" key="2">
    <source>
        <dbReference type="PROSITE-ProRule" id="PRU00169"/>
    </source>
</evidence>
<dbReference type="Pfam" id="PF07228">
    <property type="entry name" value="SpoIIE"/>
    <property type="match status" value="1"/>
</dbReference>
<keyword evidence="1" id="KW-0378">Hydrolase</keyword>
<evidence type="ECO:0000259" key="3">
    <source>
        <dbReference type="PROSITE" id="PS50110"/>
    </source>
</evidence>